<evidence type="ECO:0000256" key="3">
    <source>
        <dbReference type="ARBA" id="ARBA00022525"/>
    </source>
</evidence>
<dbReference type="Pfam" id="PF08194">
    <property type="entry name" value="DIM"/>
    <property type="match status" value="1"/>
</dbReference>
<evidence type="ECO:0000313" key="9">
    <source>
        <dbReference type="Proteomes" id="UP001652661"/>
    </source>
</evidence>
<evidence type="ECO:0000256" key="5">
    <source>
        <dbReference type="ARBA" id="ARBA00022729"/>
    </source>
</evidence>
<dbReference type="InterPro" id="IPR013172">
    <property type="entry name" value="Bomanin"/>
</dbReference>
<feature type="signal peptide" evidence="8">
    <location>
        <begin position="1"/>
        <end position="18"/>
    </location>
</feature>
<reference evidence="10" key="2">
    <citation type="submission" date="2025-08" db="UniProtKB">
        <authorList>
            <consortium name="RefSeq"/>
        </authorList>
    </citation>
    <scope>IDENTIFICATION</scope>
    <source>
        <strain evidence="10">14028-0561.14</strain>
        <tissue evidence="10">Whole fly</tissue>
    </source>
</reference>
<keyword evidence="9" id="KW-1185">Reference proteome</keyword>
<feature type="chain" id="PRO_5027619589" evidence="8">
    <location>
        <begin position="19"/>
        <end position="40"/>
    </location>
</feature>
<sequence>MKLISLIFALGFLALASASPLVPGDVVINGDCRSCNVHGG</sequence>
<dbReference type="Proteomes" id="UP001652661">
    <property type="component" value="Chromosome 2R"/>
</dbReference>
<comment type="similarity">
    <text evidence="2">Belongs to the bomanin family.</text>
</comment>
<dbReference type="GO" id="GO:0005576">
    <property type="term" value="C:extracellular region"/>
    <property type="evidence" value="ECO:0007669"/>
    <property type="project" value="UniProtKB-SubCell"/>
</dbReference>
<organism evidence="9 10">
    <name type="scientific">Drosophila kikkawai</name>
    <name type="common">Fruit fly</name>
    <dbReference type="NCBI Taxonomy" id="30033"/>
    <lineage>
        <taxon>Eukaryota</taxon>
        <taxon>Metazoa</taxon>
        <taxon>Ecdysozoa</taxon>
        <taxon>Arthropoda</taxon>
        <taxon>Hexapoda</taxon>
        <taxon>Insecta</taxon>
        <taxon>Pterygota</taxon>
        <taxon>Neoptera</taxon>
        <taxon>Endopterygota</taxon>
        <taxon>Diptera</taxon>
        <taxon>Brachycera</taxon>
        <taxon>Muscomorpha</taxon>
        <taxon>Ephydroidea</taxon>
        <taxon>Drosophilidae</taxon>
        <taxon>Drosophila</taxon>
        <taxon>Sophophora</taxon>
    </lineage>
</organism>
<keyword evidence="6" id="KW-0391">Immunity</keyword>
<name>A0A6P4IPD6_DROKI</name>
<gene>
    <name evidence="10" type="primary">LOC108076823</name>
</gene>
<proteinExistence type="inferred from homology"/>
<evidence type="ECO:0000313" key="10">
    <source>
        <dbReference type="RefSeq" id="XP_017025344.1"/>
    </source>
</evidence>
<keyword evidence="4" id="KW-0399">Innate immunity</keyword>
<dbReference type="AlphaFoldDB" id="A0A6P4IPD6"/>
<dbReference type="RefSeq" id="XP_017025344.1">
    <property type="nucleotide sequence ID" value="XM_017169855.3"/>
</dbReference>
<keyword evidence="3" id="KW-0964">Secreted</keyword>
<dbReference type="GO" id="GO:0045087">
    <property type="term" value="P:innate immune response"/>
    <property type="evidence" value="ECO:0007669"/>
    <property type="project" value="UniProtKB-KW"/>
</dbReference>
<reference evidence="9" key="1">
    <citation type="submission" date="2025-05" db="UniProtKB">
        <authorList>
            <consortium name="RefSeq"/>
        </authorList>
    </citation>
    <scope>NUCLEOTIDE SEQUENCE [LARGE SCALE GENOMIC DNA]</scope>
    <source>
        <strain evidence="9">14028-0561.14</strain>
    </source>
</reference>
<comment type="subcellular location">
    <subcellularLocation>
        <location evidence="1">Secreted</location>
    </subcellularLocation>
</comment>
<protein>
    <submittedName>
        <fullName evidence="10">Bomanin Short 5-like</fullName>
    </submittedName>
</protein>
<evidence type="ECO:0000256" key="7">
    <source>
        <dbReference type="ARBA" id="ARBA00023157"/>
    </source>
</evidence>
<evidence type="ECO:0000256" key="4">
    <source>
        <dbReference type="ARBA" id="ARBA00022588"/>
    </source>
</evidence>
<keyword evidence="7" id="KW-1015">Disulfide bond</keyword>
<evidence type="ECO:0000256" key="2">
    <source>
        <dbReference type="ARBA" id="ARBA00005379"/>
    </source>
</evidence>
<accession>A0A6P4IPD6</accession>
<keyword evidence="5 8" id="KW-0732">Signal</keyword>
<evidence type="ECO:0000256" key="8">
    <source>
        <dbReference type="SAM" id="SignalP"/>
    </source>
</evidence>
<evidence type="ECO:0000256" key="1">
    <source>
        <dbReference type="ARBA" id="ARBA00004613"/>
    </source>
</evidence>
<dbReference type="GeneID" id="108076823"/>
<evidence type="ECO:0000256" key="6">
    <source>
        <dbReference type="ARBA" id="ARBA00022859"/>
    </source>
</evidence>